<dbReference type="EMBL" id="CM009751">
    <property type="protein sequence ID" value="PUZ67074.1"/>
    <property type="molecule type" value="Genomic_DNA"/>
</dbReference>
<name>A0A2T7EGW7_9POAL</name>
<dbReference type="Proteomes" id="UP000244336">
    <property type="component" value="Chromosome 3"/>
</dbReference>
<feature type="region of interest" description="Disordered" evidence="1">
    <location>
        <begin position="51"/>
        <end position="88"/>
    </location>
</feature>
<gene>
    <name evidence="2" type="ORF">GQ55_3G402800</name>
</gene>
<feature type="compositionally biased region" description="Low complexity" evidence="1">
    <location>
        <begin position="105"/>
        <end position="116"/>
    </location>
</feature>
<proteinExistence type="predicted"/>
<sequence>MKKLVSNWVPSSEALRFPLVTPSPTGGKGGPCSVRACEEPCWSSAMEPRRARPWSTTARPSVSRAGPWSPAGLPRVPPDLGHGTPQIYPEHHPILAMEVGTGPTRSAARARPWSPANLPHVPPPELGHGATAHRPCERCVGGEGDEREIRRGRGREMRERSV</sequence>
<keyword evidence="3" id="KW-1185">Reference proteome</keyword>
<feature type="region of interest" description="Disordered" evidence="1">
    <location>
        <begin position="102"/>
        <end position="162"/>
    </location>
</feature>
<protein>
    <submittedName>
        <fullName evidence="2">Uncharacterized protein</fullName>
    </submittedName>
</protein>
<evidence type="ECO:0000256" key="1">
    <source>
        <dbReference type="SAM" id="MobiDB-lite"/>
    </source>
</evidence>
<evidence type="ECO:0000313" key="3">
    <source>
        <dbReference type="Proteomes" id="UP000244336"/>
    </source>
</evidence>
<dbReference type="Gramene" id="PUZ67074">
    <property type="protein sequence ID" value="PUZ67074"/>
    <property type="gene ID" value="GQ55_3G402800"/>
</dbReference>
<accession>A0A2T7EGW7</accession>
<feature type="compositionally biased region" description="Basic and acidic residues" evidence="1">
    <location>
        <begin position="147"/>
        <end position="162"/>
    </location>
</feature>
<organism evidence="2 3">
    <name type="scientific">Panicum hallii var. hallii</name>
    <dbReference type="NCBI Taxonomy" id="1504633"/>
    <lineage>
        <taxon>Eukaryota</taxon>
        <taxon>Viridiplantae</taxon>
        <taxon>Streptophyta</taxon>
        <taxon>Embryophyta</taxon>
        <taxon>Tracheophyta</taxon>
        <taxon>Spermatophyta</taxon>
        <taxon>Magnoliopsida</taxon>
        <taxon>Liliopsida</taxon>
        <taxon>Poales</taxon>
        <taxon>Poaceae</taxon>
        <taxon>PACMAD clade</taxon>
        <taxon>Panicoideae</taxon>
        <taxon>Panicodae</taxon>
        <taxon>Paniceae</taxon>
        <taxon>Panicinae</taxon>
        <taxon>Panicum</taxon>
        <taxon>Panicum sect. Panicum</taxon>
    </lineage>
</organism>
<reference evidence="2 3" key="1">
    <citation type="submission" date="2018-04" db="EMBL/GenBank/DDBJ databases">
        <title>WGS assembly of Panicum hallii var. hallii HAL2.</title>
        <authorList>
            <person name="Lovell J."/>
            <person name="Jenkins J."/>
            <person name="Lowry D."/>
            <person name="Mamidi S."/>
            <person name="Sreedasyam A."/>
            <person name="Weng X."/>
            <person name="Barry K."/>
            <person name="Bonette J."/>
            <person name="Campitelli B."/>
            <person name="Daum C."/>
            <person name="Gordon S."/>
            <person name="Gould B."/>
            <person name="Lipzen A."/>
            <person name="MacQueen A."/>
            <person name="Palacio-Mejia J."/>
            <person name="Plott C."/>
            <person name="Shakirov E."/>
            <person name="Shu S."/>
            <person name="Yoshinaga Y."/>
            <person name="Zane M."/>
            <person name="Rokhsar D."/>
            <person name="Grimwood J."/>
            <person name="Schmutz J."/>
            <person name="Juenger T."/>
        </authorList>
    </citation>
    <scope>NUCLEOTIDE SEQUENCE [LARGE SCALE GENOMIC DNA]</scope>
    <source>
        <strain evidence="3">cv. HAL2</strain>
    </source>
</reference>
<evidence type="ECO:0000313" key="2">
    <source>
        <dbReference type="EMBL" id="PUZ67074.1"/>
    </source>
</evidence>
<dbReference type="AlphaFoldDB" id="A0A2T7EGW7"/>